<protein>
    <recommendedName>
        <fullName evidence="4">NADP-dependent oxidoreductase domain-containing protein</fullName>
    </recommendedName>
</protein>
<dbReference type="InterPro" id="IPR023210">
    <property type="entry name" value="NADP_OxRdtase_dom"/>
</dbReference>
<dbReference type="PANTHER" id="PTHR43625:SF65">
    <property type="entry name" value="NADP-DEPENDENT OXIDOREDUCTASE DOMAIN-CONTAINING PROTEIN"/>
    <property type="match status" value="1"/>
</dbReference>
<gene>
    <name evidence="5" type="ORF">RHGRI_003489</name>
</gene>
<name>A0AAV6L7U3_9ERIC</name>
<sequence length="433" mass="48268">MALRKKKSTLENPIEGWELPPQSSLHKPQGQQLQDYMFGNVNIDLVPSYPLLARSSREHLFDLRSAGFLWRSNGAAEFPNPSPESEIGQPRVGVILLVEVSTLGFGCGGLSGILNAPLSHEAGCSLIIDAFQKGITYYDTADIYGQNRDNEIMVGKICNLEGLKSEKKRNWGQKSKVIDMALKQLPREQIQISTKFGIIMSTDMSHVEVNGTPEYVRQCCEASLKWLDVDYIDLYYQHRVDTSVPIEDTMGELKKLVEEGKIKYIGLSEASVDTIRRAHAIHPITAVQMEYSLWAREIEEDVLPLCRELGIGVVAYSPLGHGFFGGKGVVESLPTESFLAWHPRFTGENLEKNKFLYARFADLAEKHACSPPQLALAWLLHQGNDVVPIPVKLTTKDLKEISDAIPTDQVGGEREVQVFVPFSYRSANTPPKA</sequence>
<proteinExistence type="predicted"/>
<evidence type="ECO:0000256" key="2">
    <source>
        <dbReference type="ARBA" id="ARBA00023002"/>
    </source>
</evidence>
<reference evidence="5" key="1">
    <citation type="submission" date="2020-08" db="EMBL/GenBank/DDBJ databases">
        <title>Plant Genome Project.</title>
        <authorList>
            <person name="Zhang R.-G."/>
        </authorList>
    </citation>
    <scope>NUCLEOTIDE SEQUENCE</scope>
    <source>
        <strain evidence="5">WSP0</strain>
        <tissue evidence="5">Leaf</tissue>
    </source>
</reference>
<comment type="caution">
    <text evidence="5">The sequence shown here is derived from an EMBL/GenBank/DDBJ whole genome shotgun (WGS) entry which is preliminary data.</text>
</comment>
<feature type="compositionally biased region" description="Polar residues" evidence="3">
    <location>
        <begin position="21"/>
        <end position="30"/>
    </location>
</feature>
<accession>A0AAV6L7U3</accession>
<dbReference type="SUPFAM" id="SSF51430">
    <property type="entry name" value="NAD(P)-linked oxidoreductase"/>
    <property type="match status" value="1"/>
</dbReference>
<dbReference type="GO" id="GO:0016491">
    <property type="term" value="F:oxidoreductase activity"/>
    <property type="evidence" value="ECO:0007669"/>
    <property type="project" value="UniProtKB-KW"/>
</dbReference>
<dbReference type="Pfam" id="PF00248">
    <property type="entry name" value="Aldo_ket_red"/>
    <property type="match status" value="1"/>
</dbReference>
<evidence type="ECO:0000259" key="4">
    <source>
        <dbReference type="Pfam" id="PF00248"/>
    </source>
</evidence>
<evidence type="ECO:0000313" key="5">
    <source>
        <dbReference type="EMBL" id="KAG5560214.1"/>
    </source>
</evidence>
<keyword evidence="6" id="KW-1185">Reference proteome</keyword>
<keyword evidence="1" id="KW-0521">NADP</keyword>
<dbReference type="InterPro" id="IPR050791">
    <property type="entry name" value="Aldo-Keto_reductase"/>
</dbReference>
<evidence type="ECO:0000256" key="1">
    <source>
        <dbReference type="ARBA" id="ARBA00022857"/>
    </source>
</evidence>
<dbReference type="Gene3D" id="3.20.20.100">
    <property type="entry name" value="NADP-dependent oxidoreductase domain"/>
    <property type="match status" value="1"/>
</dbReference>
<dbReference type="EMBL" id="JACTNZ010000002">
    <property type="protein sequence ID" value="KAG5560214.1"/>
    <property type="molecule type" value="Genomic_DNA"/>
</dbReference>
<dbReference type="GO" id="GO:0005737">
    <property type="term" value="C:cytoplasm"/>
    <property type="evidence" value="ECO:0007669"/>
    <property type="project" value="TreeGrafter"/>
</dbReference>
<feature type="domain" description="NADP-dependent oxidoreductase" evidence="4">
    <location>
        <begin position="104"/>
        <end position="405"/>
    </location>
</feature>
<evidence type="ECO:0000256" key="3">
    <source>
        <dbReference type="SAM" id="MobiDB-lite"/>
    </source>
</evidence>
<dbReference type="AlphaFoldDB" id="A0AAV6L7U3"/>
<keyword evidence="2" id="KW-0560">Oxidoreductase</keyword>
<dbReference type="InterPro" id="IPR036812">
    <property type="entry name" value="NAD(P)_OxRdtase_dom_sf"/>
</dbReference>
<feature type="region of interest" description="Disordered" evidence="3">
    <location>
        <begin position="1"/>
        <end position="30"/>
    </location>
</feature>
<evidence type="ECO:0000313" key="6">
    <source>
        <dbReference type="Proteomes" id="UP000823749"/>
    </source>
</evidence>
<organism evidence="5 6">
    <name type="scientific">Rhododendron griersonianum</name>
    <dbReference type="NCBI Taxonomy" id="479676"/>
    <lineage>
        <taxon>Eukaryota</taxon>
        <taxon>Viridiplantae</taxon>
        <taxon>Streptophyta</taxon>
        <taxon>Embryophyta</taxon>
        <taxon>Tracheophyta</taxon>
        <taxon>Spermatophyta</taxon>
        <taxon>Magnoliopsida</taxon>
        <taxon>eudicotyledons</taxon>
        <taxon>Gunneridae</taxon>
        <taxon>Pentapetalae</taxon>
        <taxon>asterids</taxon>
        <taxon>Ericales</taxon>
        <taxon>Ericaceae</taxon>
        <taxon>Ericoideae</taxon>
        <taxon>Rhodoreae</taxon>
        <taxon>Rhododendron</taxon>
    </lineage>
</organism>
<dbReference type="Proteomes" id="UP000823749">
    <property type="component" value="Chromosome 2"/>
</dbReference>
<dbReference type="PANTHER" id="PTHR43625">
    <property type="entry name" value="AFLATOXIN B1 ALDEHYDE REDUCTASE"/>
    <property type="match status" value="1"/>
</dbReference>